<dbReference type="Pfam" id="PF02567">
    <property type="entry name" value="PhzC-PhzF"/>
    <property type="match status" value="1"/>
</dbReference>
<gene>
    <name evidence="3" type="ORF">CAL29_04620</name>
</gene>
<reference evidence="4" key="1">
    <citation type="submission" date="2017-05" db="EMBL/GenBank/DDBJ databases">
        <title>Complete and WGS of Bordetella genogroups.</title>
        <authorList>
            <person name="Spilker T."/>
            <person name="Lipuma J."/>
        </authorList>
    </citation>
    <scope>NUCLEOTIDE SEQUENCE [LARGE SCALE GENOMIC DNA]</scope>
    <source>
        <strain evidence="4">AU16122</strain>
    </source>
</reference>
<comment type="similarity">
    <text evidence="1">Belongs to the PhzF family.</text>
</comment>
<dbReference type="Gene3D" id="3.10.310.10">
    <property type="entry name" value="Diaminopimelate Epimerase, Chain A, domain 1"/>
    <property type="match status" value="2"/>
</dbReference>
<organism evidence="3 4">
    <name type="scientific">Bordetella genomosp. 10</name>
    <dbReference type="NCBI Taxonomy" id="1416804"/>
    <lineage>
        <taxon>Bacteria</taxon>
        <taxon>Pseudomonadati</taxon>
        <taxon>Pseudomonadota</taxon>
        <taxon>Betaproteobacteria</taxon>
        <taxon>Burkholderiales</taxon>
        <taxon>Alcaligenaceae</taxon>
        <taxon>Bordetella</taxon>
    </lineage>
</organism>
<proteinExistence type="inferred from homology"/>
<accession>A0A261SKZ2</accession>
<comment type="caution">
    <text evidence="3">The sequence shown here is derived from an EMBL/GenBank/DDBJ whole genome shotgun (WGS) entry which is preliminary data.</text>
</comment>
<evidence type="ECO:0000313" key="3">
    <source>
        <dbReference type="EMBL" id="OZI37677.1"/>
    </source>
</evidence>
<name>A0A261SKZ2_9BORD</name>
<dbReference type="EMBL" id="NEVM01000001">
    <property type="protein sequence ID" value="OZI37677.1"/>
    <property type="molecule type" value="Genomic_DNA"/>
</dbReference>
<feature type="active site" evidence="2">
    <location>
        <position position="46"/>
    </location>
</feature>
<dbReference type="InterPro" id="IPR003719">
    <property type="entry name" value="Phenazine_PhzF-like"/>
</dbReference>
<dbReference type="AlphaFoldDB" id="A0A261SKZ2"/>
<dbReference type="NCBIfam" id="TIGR00654">
    <property type="entry name" value="PhzF_family"/>
    <property type="match status" value="1"/>
</dbReference>
<dbReference type="PANTHER" id="PTHR13774">
    <property type="entry name" value="PHENAZINE BIOSYNTHESIS PROTEIN"/>
    <property type="match status" value="1"/>
</dbReference>
<dbReference type="PIRSF" id="PIRSF016184">
    <property type="entry name" value="PhzC_PhzF"/>
    <property type="match status" value="1"/>
</dbReference>
<sequence length="308" mass="33002">MLRRYATIDVFTNRLFAGNPVAVVLDAQGLSTRQMQALATEFGYSETTFVLPPADPRHTAHVRIFTPDREIPFAGHPNLGTACALADDMTARGIPVPDTLAFEEATGQVEIALWRQDGRVVGAELCAPEPLSCRAQIRAAQAAACLSLKESDIRIDAHAPRVVSVGLPFLVVQLASREALARARPDRAAYARLLPLDGAHSVYAYALDGARGAPDVHARMFTARMTEDPATGSATGAMACLLARLRGEDDLDLLVVQGEDLRRPSRLHARARAHDGAWYAHVGGHCVPAFNGTLALDGEVDQAPLAMA</sequence>
<evidence type="ECO:0000256" key="2">
    <source>
        <dbReference type="PIRSR" id="PIRSR016184-1"/>
    </source>
</evidence>
<evidence type="ECO:0000313" key="4">
    <source>
        <dbReference type="Proteomes" id="UP000216020"/>
    </source>
</evidence>
<keyword evidence="4" id="KW-1185">Reference proteome</keyword>
<protein>
    <submittedName>
        <fullName evidence="3">PhzF family phenazine biosynthesis protein</fullName>
    </submittedName>
</protein>
<dbReference type="PANTHER" id="PTHR13774:SF32">
    <property type="entry name" value="ANTISENSE-ENHANCING SEQUENCE 1"/>
    <property type="match status" value="1"/>
</dbReference>
<dbReference type="GO" id="GO:0016853">
    <property type="term" value="F:isomerase activity"/>
    <property type="evidence" value="ECO:0007669"/>
    <property type="project" value="TreeGrafter"/>
</dbReference>
<evidence type="ECO:0000256" key="1">
    <source>
        <dbReference type="ARBA" id="ARBA00008270"/>
    </source>
</evidence>
<dbReference type="RefSeq" id="WP_094851778.1">
    <property type="nucleotide sequence ID" value="NZ_NEVM01000001.1"/>
</dbReference>
<dbReference type="OrthoDB" id="9788221at2"/>
<dbReference type="Proteomes" id="UP000216020">
    <property type="component" value="Unassembled WGS sequence"/>
</dbReference>
<dbReference type="GO" id="GO:0005737">
    <property type="term" value="C:cytoplasm"/>
    <property type="evidence" value="ECO:0007669"/>
    <property type="project" value="TreeGrafter"/>
</dbReference>
<dbReference type="SUPFAM" id="SSF54506">
    <property type="entry name" value="Diaminopimelate epimerase-like"/>
    <property type="match status" value="1"/>
</dbReference>